<proteinExistence type="predicted"/>
<dbReference type="OrthoDB" id="2216870at2"/>
<name>A0A1M7RK32_9ACTN</name>
<evidence type="ECO:0000313" key="4">
    <source>
        <dbReference type="Proteomes" id="UP000184440"/>
    </source>
</evidence>
<accession>A0A1M7RK32</accession>
<protein>
    <submittedName>
        <fullName evidence="3">Uncharacterized SAM-binding protein YcdF, DUF218 family</fullName>
    </submittedName>
</protein>
<dbReference type="InterPro" id="IPR003848">
    <property type="entry name" value="DUF218"/>
</dbReference>
<dbReference type="Proteomes" id="UP000184440">
    <property type="component" value="Unassembled WGS sequence"/>
</dbReference>
<sequence>MNIGQLFGTVQVLRRTEPAWISRTAYPLGLALATESSVGSLPHHTYDRRVSAANLNTLVDFCARRDVDVLTRDAVEEAAGGRADVAILFGGTILAGGDRFAEAITRDVAACYLIVGGRGHSTDALYEAARTHLHWDDVGEHTEAALFDRYLRERHGVRADLLETESTNCGNNVRNALAVLAAARVPHRRVVLIQDASMQLRMDACFRLHAPDTRVVNFAAHRTMVDADLGYLSPPLGMWPPERYFSLLMGEIPRLTDDPAGYGPAGRGFIAHVDVPEAVRRAHSELERDRIGTTRVADPRFSDSSKAAGVGDR</sequence>
<evidence type="ECO:0000256" key="1">
    <source>
        <dbReference type="SAM" id="MobiDB-lite"/>
    </source>
</evidence>
<dbReference type="AlphaFoldDB" id="A0A1M7RK32"/>
<evidence type="ECO:0000313" key="3">
    <source>
        <dbReference type="EMBL" id="SHN46705.1"/>
    </source>
</evidence>
<dbReference type="InterPro" id="IPR014729">
    <property type="entry name" value="Rossmann-like_a/b/a_fold"/>
</dbReference>
<dbReference type="PANTHER" id="PTHR30336:SF20">
    <property type="entry name" value="DUF218 DOMAIN-CONTAINING PROTEIN"/>
    <property type="match status" value="1"/>
</dbReference>
<reference evidence="3 4" key="1">
    <citation type="submission" date="2016-11" db="EMBL/GenBank/DDBJ databases">
        <authorList>
            <person name="Jaros S."/>
            <person name="Januszkiewicz K."/>
            <person name="Wedrychowicz H."/>
        </authorList>
    </citation>
    <scope>NUCLEOTIDE SEQUENCE [LARGE SCALE GENOMIC DNA]</scope>
    <source>
        <strain evidence="3 4">DSM 46144</strain>
    </source>
</reference>
<organism evidence="3 4">
    <name type="scientific">Cryptosporangium aurantiacum</name>
    <dbReference type="NCBI Taxonomy" id="134849"/>
    <lineage>
        <taxon>Bacteria</taxon>
        <taxon>Bacillati</taxon>
        <taxon>Actinomycetota</taxon>
        <taxon>Actinomycetes</taxon>
        <taxon>Cryptosporangiales</taxon>
        <taxon>Cryptosporangiaceae</taxon>
        <taxon>Cryptosporangium</taxon>
    </lineage>
</organism>
<feature type="compositionally biased region" description="Basic and acidic residues" evidence="1">
    <location>
        <begin position="290"/>
        <end position="303"/>
    </location>
</feature>
<dbReference type="Pfam" id="PF02698">
    <property type="entry name" value="DUF218"/>
    <property type="match status" value="1"/>
</dbReference>
<dbReference type="GO" id="GO:0005886">
    <property type="term" value="C:plasma membrane"/>
    <property type="evidence" value="ECO:0007669"/>
    <property type="project" value="TreeGrafter"/>
</dbReference>
<evidence type="ECO:0000259" key="2">
    <source>
        <dbReference type="Pfam" id="PF02698"/>
    </source>
</evidence>
<dbReference type="PANTHER" id="PTHR30336">
    <property type="entry name" value="INNER MEMBRANE PROTEIN, PROBABLE PERMEASE"/>
    <property type="match status" value="1"/>
</dbReference>
<dbReference type="EMBL" id="FRCS01000017">
    <property type="protein sequence ID" value="SHN46705.1"/>
    <property type="molecule type" value="Genomic_DNA"/>
</dbReference>
<feature type="region of interest" description="Disordered" evidence="1">
    <location>
        <begin position="290"/>
        <end position="313"/>
    </location>
</feature>
<dbReference type="Gene3D" id="1.10.3620.10">
    <property type="entry name" value="YdcF like domain"/>
    <property type="match status" value="1"/>
</dbReference>
<dbReference type="STRING" id="134849.SAMN05443668_11788"/>
<dbReference type="Gene3D" id="3.40.50.620">
    <property type="entry name" value="HUPs"/>
    <property type="match status" value="1"/>
</dbReference>
<dbReference type="InterPro" id="IPR051599">
    <property type="entry name" value="Cell_Envelope_Assoc"/>
</dbReference>
<feature type="domain" description="DUF218" evidence="2">
    <location>
        <begin position="85"/>
        <end position="209"/>
    </location>
</feature>
<keyword evidence="4" id="KW-1185">Reference proteome</keyword>
<gene>
    <name evidence="3" type="ORF">SAMN05443668_11788</name>
</gene>